<dbReference type="PANTHER" id="PTHR43880">
    <property type="entry name" value="ALCOHOL DEHYDROGENASE"/>
    <property type="match status" value="1"/>
</dbReference>
<comment type="catalytic activity">
    <reaction evidence="9">
        <text>a secondary alcohol + NAD(+) = a ketone + NADH + H(+)</text>
        <dbReference type="Rhea" id="RHEA:10740"/>
        <dbReference type="ChEBI" id="CHEBI:15378"/>
        <dbReference type="ChEBI" id="CHEBI:17087"/>
        <dbReference type="ChEBI" id="CHEBI:35681"/>
        <dbReference type="ChEBI" id="CHEBI:57540"/>
        <dbReference type="ChEBI" id="CHEBI:57945"/>
        <dbReference type="EC" id="1.1.1.1"/>
    </reaction>
</comment>
<feature type="domain" description="Alcohol dehydrogenase-like N-terminal" evidence="15">
    <location>
        <begin position="784"/>
        <end position="912"/>
    </location>
</feature>
<evidence type="ECO:0000256" key="8">
    <source>
        <dbReference type="ARBA" id="ARBA00023027"/>
    </source>
</evidence>
<keyword evidence="17" id="KW-1185">Reference proteome</keyword>
<comment type="subunit">
    <text evidence="2">Homodimer.</text>
</comment>
<comment type="catalytic activity">
    <reaction evidence="10">
        <text>a primary alcohol + NAD(+) = an aldehyde + NADH + H(+)</text>
        <dbReference type="Rhea" id="RHEA:10736"/>
        <dbReference type="ChEBI" id="CHEBI:15378"/>
        <dbReference type="ChEBI" id="CHEBI:15734"/>
        <dbReference type="ChEBI" id="CHEBI:17478"/>
        <dbReference type="ChEBI" id="CHEBI:57540"/>
        <dbReference type="ChEBI" id="CHEBI:57945"/>
        <dbReference type="EC" id="1.1.1.1"/>
    </reaction>
</comment>
<keyword evidence="8" id="KW-0520">NAD</keyword>
<evidence type="ECO:0000256" key="4">
    <source>
        <dbReference type="ARBA" id="ARBA00022723"/>
    </source>
</evidence>
<evidence type="ECO:0000256" key="12">
    <source>
        <dbReference type="SAM" id="MobiDB-lite"/>
    </source>
</evidence>
<evidence type="ECO:0000259" key="15">
    <source>
        <dbReference type="Pfam" id="PF08240"/>
    </source>
</evidence>
<dbReference type="GO" id="GO:0008270">
    <property type="term" value="F:zinc ion binding"/>
    <property type="evidence" value="ECO:0007669"/>
    <property type="project" value="TreeGrafter"/>
</dbReference>
<evidence type="ECO:0000256" key="7">
    <source>
        <dbReference type="ARBA" id="ARBA00023002"/>
    </source>
</evidence>
<evidence type="ECO:0000256" key="2">
    <source>
        <dbReference type="ARBA" id="ARBA00011738"/>
    </source>
</evidence>
<dbReference type="GO" id="GO:0005829">
    <property type="term" value="C:cytosol"/>
    <property type="evidence" value="ECO:0007669"/>
    <property type="project" value="TreeGrafter"/>
</dbReference>
<evidence type="ECO:0000259" key="14">
    <source>
        <dbReference type="Pfam" id="PF00107"/>
    </source>
</evidence>
<dbReference type="InterPro" id="IPR001611">
    <property type="entry name" value="Leu-rich_rpt"/>
</dbReference>
<dbReference type="FunFam" id="3.40.50.720:FF:000003">
    <property type="entry name" value="S-(hydroxymethyl)glutathione dehydrogenase"/>
    <property type="match status" value="1"/>
</dbReference>
<dbReference type="InterPro" id="IPR003591">
    <property type="entry name" value="Leu-rich_rpt_typical-subtyp"/>
</dbReference>
<dbReference type="Pfam" id="PF13516">
    <property type="entry name" value="LRR_6"/>
    <property type="match status" value="1"/>
</dbReference>
<organism evidence="16 17">
    <name type="scientific">Musa troglodytarum</name>
    <name type="common">fe'i banana</name>
    <dbReference type="NCBI Taxonomy" id="320322"/>
    <lineage>
        <taxon>Eukaryota</taxon>
        <taxon>Viridiplantae</taxon>
        <taxon>Streptophyta</taxon>
        <taxon>Embryophyta</taxon>
        <taxon>Tracheophyta</taxon>
        <taxon>Spermatophyta</taxon>
        <taxon>Magnoliopsida</taxon>
        <taxon>Liliopsida</taxon>
        <taxon>Zingiberales</taxon>
        <taxon>Musaceae</taxon>
        <taxon>Musa</taxon>
    </lineage>
</organism>
<evidence type="ECO:0000256" key="1">
    <source>
        <dbReference type="ARBA" id="ARBA00001947"/>
    </source>
</evidence>
<evidence type="ECO:0000256" key="13">
    <source>
        <dbReference type="SAM" id="Phobius"/>
    </source>
</evidence>
<dbReference type="SUPFAM" id="SSF52075">
    <property type="entry name" value="Outer arm dynein light chain 1"/>
    <property type="match status" value="1"/>
</dbReference>
<feature type="region of interest" description="Disordered" evidence="12">
    <location>
        <begin position="1"/>
        <end position="23"/>
    </location>
</feature>
<dbReference type="Pfam" id="PF08240">
    <property type="entry name" value="ADH_N"/>
    <property type="match status" value="1"/>
</dbReference>
<feature type="compositionally biased region" description="Basic and acidic residues" evidence="12">
    <location>
        <begin position="387"/>
        <end position="398"/>
    </location>
</feature>
<sequence>MSFLYFDDTEFSGRTSDTKKNSGGSQQILKRFKITLAVTEVPSSRTLRKVCAGEDAPFLLFSIPIYTLLLVWLLCRMNIVLSMSSLVPEKMARINCFSALLAGKKKKSKESPKAIHSSNENGDGDLLVKPEKFICASAETKEVSFEDLSVKSQSKKKASTDVKSVEDDNKDGNSVPTNVAIEAAYEGGDEHDDILSMKRDLSDFDLQALAAEKGEIKTHDLNQEFCNYEVGNESEKLEGITPEAMVRSGHVSDPGMGRTTAFWGSPMLKRSCSNIETKRASRLLGSPVKSHSYDDLRNLPEDFLREAPKAIPGSPASVVTSFSADKVMLKKRSSSQVLPSRSRKLWWKLFLWSHRNLHRTWSLKPQRIASLNRASNQRDGYCSDTMEPSRGEDLKNKKAADESEIRCRNGMWPPNQWVAFSAESSSLDRVNAWVHSLDDNPFCPIDDTENEDDEAVDGSSTHPTFLEIKEPSSRNNTRAGRRAAEEVLQANNIIQSLNAFSSVAHIAGMGLKVIPAISAFTSLRSVNLSGNFIVHVSPGSLPKSLHMLDLSRNKIATIEGLRELTRLRVLNLSYNRISRIGHGLSNCTLIKELYLAGNKISGVEGLHRLLKLTVLDLSFNKITTAKALGQLVANYNSLMALNLLGNPIQSNIGDDQLRKAVCSLLPHLAYLNKQPIKPQRAREVATDSVAKAALGNGGWGSRRRATRRVGHGSSSSGKGMTGEGSSHKGAGIGIIHRQYRTRLLLLLLGDGDGPEQCPEAHQMPRAGGEPLRIEEVVVAPPKAYEVRIKIICTSLCHSDVTIWSIKNPAGFPKIFGHEAVGAVESVGEHVEEVSVGDTVLSCFLAHCGDCVDCRSVRSNVCTGVPLGLADGVMPRDGTSRFTDASGAPVQHFLNVSSFSEYTVVDVTRVVKVAAAMPPEKACLLSCGVSTGVGAAWKVAAVEPKSTVAVFGLGSVGLAVAEGARLQGAGRIIGVDLNPDKFEIGKTFGVTDFVNPKDIGDRSISEVIKEMTGGGADYCFECIGLASLMSDAFQSCRPGWGKTVILGVEMQFSPVSINSVEILQGKTIMGSLFGGIKAKTDIPILMNRYLNKELHLDEFITHEVGFHDINKAFELMMAGKSLRCIIWMDRK</sequence>
<dbReference type="InterPro" id="IPR013149">
    <property type="entry name" value="ADH-like_C"/>
</dbReference>
<comment type="similarity">
    <text evidence="11">Belongs to the zinc-containing alcohol dehydrogenase family. Class-IV subfamily.</text>
</comment>
<keyword evidence="13" id="KW-0472">Membrane</keyword>
<dbReference type="GO" id="GO:0046294">
    <property type="term" value="P:formaldehyde catabolic process"/>
    <property type="evidence" value="ECO:0007669"/>
    <property type="project" value="TreeGrafter"/>
</dbReference>
<accession>A0A9E7GME6</accession>
<evidence type="ECO:0000256" key="11">
    <source>
        <dbReference type="ARBA" id="ARBA00060764"/>
    </source>
</evidence>
<comment type="cofactor">
    <cofactor evidence="1">
        <name>Zn(2+)</name>
        <dbReference type="ChEBI" id="CHEBI:29105"/>
    </cofactor>
</comment>
<dbReference type="GO" id="GO:0004022">
    <property type="term" value="F:alcohol dehydrogenase (NAD+) activity"/>
    <property type="evidence" value="ECO:0007669"/>
    <property type="project" value="UniProtKB-EC"/>
</dbReference>
<keyword evidence="13" id="KW-0812">Transmembrane</keyword>
<dbReference type="Pfam" id="PF00107">
    <property type="entry name" value="ADH_zinc_N"/>
    <property type="match status" value="1"/>
</dbReference>
<evidence type="ECO:0000256" key="3">
    <source>
        <dbReference type="ARBA" id="ARBA00022614"/>
    </source>
</evidence>
<dbReference type="SUPFAM" id="SSF50129">
    <property type="entry name" value="GroES-like"/>
    <property type="match status" value="2"/>
</dbReference>
<dbReference type="Proteomes" id="UP001055439">
    <property type="component" value="Chromosome 7"/>
</dbReference>
<evidence type="ECO:0000256" key="6">
    <source>
        <dbReference type="ARBA" id="ARBA00022833"/>
    </source>
</evidence>
<dbReference type="InterPro" id="IPR032675">
    <property type="entry name" value="LRR_dom_sf"/>
</dbReference>
<evidence type="ECO:0000256" key="10">
    <source>
        <dbReference type="ARBA" id="ARBA00049243"/>
    </source>
</evidence>
<keyword evidence="7" id="KW-0560">Oxidoreductase</keyword>
<dbReference type="GO" id="GO:0051903">
    <property type="term" value="F:S-(hydroxymethyl)glutathione dehydrogenase [NAD(P)+] activity"/>
    <property type="evidence" value="ECO:0007669"/>
    <property type="project" value="TreeGrafter"/>
</dbReference>
<feature type="domain" description="Alcohol dehydrogenase-like C-terminal" evidence="14">
    <location>
        <begin position="955"/>
        <end position="1080"/>
    </location>
</feature>
<feature type="region of interest" description="Disordered" evidence="12">
    <location>
        <begin position="377"/>
        <end position="398"/>
    </location>
</feature>
<keyword evidence="4" id="KW-0479">Metal-binding</keyword>
<dbReference type="InterPro" id="IPR013154">
    <property type="entry name" value="ADH-like_N"/>
</dbReference>
<keyword evidence="6" id="KW-0862">Zinc</keyword>
<feature type="compositionally biased region" description="Basic residues" evidence="12">
    <location>
        <begin position="701"/>
        <end position="710"/>
    </location>
</feature>
<feature type="compositionally biased region" description="Basic and acidic residues" evidence="12">
    <location>
        <begin position="158"/>
        <end position="171"/>
    </location>
</feature>
<feature type="region of interest" description="Disordered" evidence="12">
    <location>
        <begin position="696"/>
        <end position="727"/>
    </location>
</feature>
<evidence type="ECO:0000313" key="17">
    <source>
        <dbReference type="Proteomes" id="UP001055439"/>
    </source>
</evidence>
<dbReference type="OrthoDB" id="1904536at2759"/>
<proteinExistence type="inferred from homology"/>
<dbReference type="FunFam" id="3.90.180.10:FF:000067">
    <property type="entry name" value="alcohol dehydrogenase 1-like isoform X1"/>
    <property type="match status" value="1"/>
</dbReference>
<protein>
    <submittedName>
        <fullName evidence="16">Leucine rich repeat domain containing protein</fullName>
    </submittedName>
</protein>
<feature type="region of interest" description="Disordered" evidence="12">
    <location>
        <begin position="156"/>
        <end position="175"/>
    </location>
</feature>
<feature type="transmembrane region" description="Helical" evidence="13">
    <location>
        <begin position="56"/>
        <end position="74"/>
    </location>
</feature>
<dbReference type="FunFam" id="3.80.10.10:FF:000505">
    <property type="entry name" value="Outer arm dynein light chain 1 protein"/>
    <property type="match status" value="1"/>
</dbReference>
<dbReference type="FunFam" id="3.80.10.10:FF:000200">
    <property type="entry name" value="Outer arm dynein light chain 1 protein"/>
    <property type="match status" value="1"/>
</dbReference>
<name>A0A9E7GME6_9LILI</name>
<keyword evidence="5" id="KW-0677">Repeat</keyword>
<dbReference type="InterPro" id="IPR036291">
    <property type="entry name" value="NAD(P)-bd_dom_sf"/>
</dbReference>
<reference evidence="16" key="1">
    <citation type="submission" date="2022-05" db="EMBL/GenBank/DDBJ databases">
        <title>The Musa troglodytarum L. genome provides insights into the mechanism of non-climacteric behaviour and enrichment of carotenoids.</title>
        <authorList>
            <person name="Wang J."/>
        </authorList>
    </citation>
    <scope>NUCLEOTIDE SEQUENCE</scope>
    <source>
        <tissue evidence="16">Leaf</tissue>
    </source>
</reference>
<gene>
    <name evidence="16" type="ORF">MUK42_11457</name>
</gene>
<dbReference type="SUPFAM" id="SSF51735">
    <property type="entry name" value="NAD(P)-binding Rossmann-fold domains"/>
    <property type="match status" value="1"/>
</dbReference>
<keyword evidence="3" id="KW-0433">Leucine-rich repeat</keyword>
<dbReference type="PROSITE" id="PS51450">
    <property type="entry name" value="LRR"/>
    <property type="match status" value="4"/>
</dbReference>
<dbReference type="Gene3D" id="3.80.10.10">
    <property type="entry name" value="Ribonuclease Inhibitor"/>
    <property type="match status" value="2"/>
</dbReference>
<dbReference type="Gene3D" id="3.90.180.10">
    <property type="entry name" value="Medium-chain alcohol dehydrogenases, catalytic domain"/>
    <property type="match status" value="1"/>
</dbReference>
<evidence type="ECO:0000256" key="9">
    <source>
        <dbReference type="ARBA" id="ARBA00049164"/>
    </source>
</evidence>
<dbReference type="AlphaFoldDB" id="A0A9E7GME6"/>
<evidence type="ECO:0000313" key="16">
    <source>
        <dbReference type="EMBL" id="URE18194.1"/>
    </source>
</evidence>
<dbReference type="Pfam" id="PF13855">
    <property type="entry name" value="LRR_8"/>
    <property type="match status" value="1"/>
</dbReference>
<dbReference type="EMBL" id="CP097509">
    <property type="protein sequence ID" value="URE18194.1"/>
    <property type="molecule type" value="Genomic_DNA"/>
</dbReference>
<evidence type="ECO:0000256" key="5">
    <source>
        <dbReference type="ARBA" id="ARBA00022737"/>
    </source>
</evidence>
<dbReference type="SMART" id="SM00365">
    <property type="entry name" value="LRR_SD22"/>
    <property type="match status" value="4"/>
</dbReference>
<dbReference type="Gene3D" id="3.40.50.720">
    <property type="entry name" value="NAD(P)-binding Rossmann-like Domain"/>
    <property type="match status" value="1"/>
</dbReference>
<dbReference type="PANTHER" id="PTHR43880:SF10">
    <property type="entry name" value="ALCOHOL DEHYDROGENASE-LIKE 2"/>
    <property type="match status" value="1"/>
</dbReference>
<dbReference type="SMART" id="SM00369">
    <property type="entry name" value="LRR_TYP"/>
    <property type="match status" value="3"/>
</dbReference>
<dbReference type="InterPro" id="IPR011032">
    <property type="entry name" value="GroES-like_sf"/>
</dbReference>
<keyword evidence="13" id="KW-1133">Transmembrane helix</keyword>